<feature type="domain" description="Macro" evidence="1">
    <location>
        <begin position="1"/>
        <end position="156"/>
    </location>
</feature>
<reference evidence="2 3" key="1">
    <citation type="journal article" date="2018" name="Int. J. Syst. Evol. Microbiol.">
        <title>Bifidobacterium catulorum sp. nov., a novel taxon from the faeces of the baby common marmoset (Callithrix jacchus).</title>
        <authorList>
            <person name="Modesto M."/>
            <person name="Michelini S."/>
            <person name="Oki K."/>
            <person name="Biavati B."/>
            <person name="Watanabe K."/>
            <person name="Mattarelli P."/>
        </authorList>
    </citation>
    <scope>NUCLEOTIDE SEQUENCE [LARGE SCALE GENOMIC DNA]</scope>
    <source>
        <strain evidence="2 3">MRM 8.19</strain>
    </source>
</reference>
<dbReference type="InterPro" id="IPR043472">
    <property type="entry name" value="Macro_dom-like"/>
</dbReference>
<dbReference type="AlphaFoldDB" id="A0A2U2MQT5"/>
<proteinExistence type="predicted"/>
<organism evidence="2 3">
    <name type="scientific">Bifidobacterium catulorum</name>
    <dbReference type="NCBI Taxonomy" id="1630173"/>
    <lineage>
        <taxon>Bacteria</taxon>
        <taxon>Bacillati</taxon>
        <taxon>Actinomycetota</taxon>
        <taxon>Actinomycetes</taxon>
        <taxon>Bifidobacteriales</taxon>
        <taxon>Bifidobacteriaceae</taxon>
        <taxon>Bifidobacterium</taxon>
    </lineage>
</organism>
<dbReference type="OrthoDB" id="6194521at2"/>
<comment type="caution">
    <text evidence="2">The sequence shown here is derived from an EMBL/GenBank/DDBJ whole genome shotgun (WGS) entry which is preliminary data.</text>
</comment>
<name>A0A2U2MQT5_9BIFI</name>
<keyword evidence="3" id="KW-1185">Reference proteome</keyword>
<dbReference type="Gene3D" id="3.40.220.10">
    <property type="entry name" value="Leucine Aminopeptidase, subunit E, domain 1"/>
    <property type="match status" value="1"/>
</dbReference>
<dbReference type="SMART" id="SM00506">
    <property type="entry name" value="A1pp"/>
    <property type="match status" value="1"/>
</dbReference>
<dbReference type="PANTHER" id="PTHR11106:SF27">
    <property type="entry name" value="MACRO DOMAIN-CONTAINING PROTEIN"/>
    <property type="match status" value="1"/>
</dbReference>
<gene>
    <name evidence="2" type="ORF">DF200_08800</name>
</gene>
<dbReference type="Pfam" id="PF01661">
    <property type="entry name" value="Macro"/>
    <property type="match status" value="1"/>
</dbReference>
<evidence type="ECO:0000259" key="1">
    <source>
        <dbReference type="PROSITE" id="PS51154"/>
    </source>
</evidence>
<protein>
    <submittedName>
        <fullName evidence="2">RNase III inhibitor</fullName>
    </submittedName>
</protein>
<dbReference type="EMBL" id="QFFN01000031">
    <property type="protein sequence ID" value="PWG59189.1"/>
    <property type="molecule type" value="Genomic_DNA"/>
</dbReference>
<dbReference type="SUPFAM" id="SSF52949">
    <property type="entry name" value="Macro domain-like"/>
    <property type="match status" value="1"/>
</dbReference>
<accession>A0A2U2MQT5</accession>
<dbReference type="PANTHER" id="PTHR11106">
    <property type="entry name" value="GANGLIOSIDE INDUCED DIFFERENTIATION ASSOCIATED PROTEIN 2-RELATED"/>
    <property type="match status" value="1"/>
</dbReference>
<evidence type="ECO:0000313" key="3">
    <source>
        <dbReference type="Proteomes" id="UP000245753"/>
    </source>
</evidence>
<dbReference type="RefSeq" id="WP_109137905.1">
    <property type="nucleotide sequence ID" value="NZ_QFFN01000031.1"/>
</dbReference>
<sequence length="156" mass="16439">MPFSIVHGDITVMKADAIVNAANTGLRMGGGVCGAIFRAAGAERLQRACDRFSPIETGQAVATIGFDLPAHYIIHTAGPIWRGGGHGEELLLRACYRNSLGLAGKLHCTSVAFPLISGGIYGYPKDQALAVAKDEIESYLAEHDDSPMNVSLTLLG</sequence>
<dbReference type="Proteomes" id="UP000245753">
    <property type="component" value="Unassembled WGS sequence"/>
</dbReference>
<evidence type="ECO:0000313" key="2">
    <source>
        <dbReference type="EMBL" id="PWG59189.1"/>
    </source>
</evidence>
<dbReference type="InterPro" id="IPR002589">
    <property type="entry name" value="Macro_dom"/>
</dbReference>
<dbReference type="PROSITE" id="PS51154">
    <property type="entry name" value="MACRO"/>
    <property type="match status" value="1"/>
</dbReference>